<evidence type="ECO:0000256" key="1">
    <source>
        <dbReference type="ARBA" id="ARBA00004651"/>
    </source>
</evidence>
<dbReference type="EMBL" id="CADCVF010000040">
    <property type="protein sequence ID" value="CAA9457821.1"/>
    <property type="molecule type" value="Genomic_DNA"/>
</dbReference>
<feature type="transmembrane region" description="Helical" evidence="6">
    <location>
        <begin position="71"/>
        <end position="89"/>
    </location>
</feature>
<feature type="transmembrane region" description="Helical" evidence="6">
    <location>
        <begin position="6"/>
        <end position="29"/>
    </location>
</feature>
<dbReference type="PANTHER" id="PTHR30086">
    <property type="entry name" value="ARGININE EXPORTER PROTEIN ARGO"/>
    <property type="match status" value="1"/>
</dbReference>
<protein>
    <recommendedName>
        <fullName evidence="8">RhtB family transporter</fullName>
    </recommendedName>
</protein>
<evidence type="ECO:0000256" key="6">
    <source>
        <dbReference type="SAM" id="Phobius"/>
    </source>
</evidence>
<evidence type="ECO:0000256" key="4">
    <source>
        <dbReference type="ARBA" id="ARBA00022989"/>
    </source>
</evidence>
<comment type="subcellular location">
    <subcellularLocation>
        <location evidence="1">Cell membrane</location>
        <topology evidence="1">Multi-pass membrane protein</topology>
    </subcellularLocation>
</comment>
<keyword evidence="5 6" id="KW-0472">Membrane</keyword>
<dbReference type="PIRSF" id="PIRSF006324">
    <property type="entry name" value="LeuE"/>
    <property type="match status" value="1"/>
</dbReference>
<evidence type="ECO:0000256" key="5">
    <source>
        <dbReference type="ARBA" id="ARBA00023136"/>
    </source>
</evidence>
<evidence type="ECO:0000256" key="2">
    <source>
        <dbReference type="ARBA" id="ARBA00022475"/>
    </source>
</evidence>
<evidence type="ECO:0000256" key="3">
    <source>
        <dbReference type="ARBA" id="ARBA00022692"/>
    </source>
</evidence>
<organism evidence="7">
    <name type="scientific">uncultured Rubrobacteraceae bacterium</name>
    <dbReference type="NCBI Taxonomy" id="349277"/>
    <lineage>
        <taxon>Bacteria</taxon>
        <taxon>Bacillati</taxon>
        <taxon>Actinomycetota</taxon>
        <taxon>Rubrobacteria</taxon>
        <taxon>Rubrobacterales</taxon>
        <taxon>Rubrobacteraceae</taxon>
        <taxon>environmental samples</taxon>
    </lineage>
</organism>
<dbReference type="GO" id="GO:0015171">
    <property type="term" value="F:amino acid transmembrane transporter activity"/>
    <property type="evidence" value="ECO:0007669"/>
    <property type="project" value="TreeGrafter"/>
</dbReference>
<sequence>MPDASTYALFVAAALALLLVPGPAVIYVVARSMEGGRLTGLVSVLGVELGTLLHVVFAAAGLSAIVVSSAAAFSIVKLLGAAYLVWLGLKQILGRDGGGEEVPLSGGGENRLRVFSQSVLVQVLNPKVALFFLAFLPQFVDPSRGAAWTQVVVLGATLAALGLFTDGLYALLGGTAGKWIRKQRAGAGLRRAGRYVTGGVYIALGAGAAVSGKD</sequence>
<dbReference type="PANTHER" id="PTHR30086:SF20">
    <property type="entry name" value="ARGININE EXPORTER PROTEIN ARGO-RELATED"/>
    <property type="match status" value="1"/>
</dbReference>
<name>A0A6J4R292_9ACTN</name>
<dbReference type="AlphaFoldDB" id="A0A6J4R292"/>
<accession>A0A6J4R292</accession>
<evidence type="ECO:0000313" key="7">
    <source>
        <dbReference type="EMBL" id="CAA9457821.1"/>
    </source>
</evidence>
<feature type="transmembrane region" description="Helical" evidence="6">
    <location>
        <begin position="119"/>
        <end position="140"/>
    </location>
</feature>
<gene>
    <name evidence="7" type="ORF">AVDCRST_MAG58-1775</name>
</gene>
<reference evidence="7" key="1">
    <citation type="submission" date="2020-02" db="EMBL/GenBank/DDBJ databases">
        <authorList>
            <person name="Meier V. D."/>
        </authorList>
    </citation>
    <scope>NUCLEOTIDE SEQUENCE</scope>
    <source>
        <strain evidence="7">AVDCRST_MAG58</strain>
    </source>
</reference>
<dbReference type="InterPro" id="IPR001123">
    <property type="entry name" value="LeuE-type"/>
</dbReference>
<dbReference type="Pfam" id="PF01810">
    <property type="entry name" value="LysE"/>
    <property type="match status" value="1"/>
</dbReference>
<feature type="transmembrane region" description="Helical" evidence="6">
    <location>
        <begin position="192"/>
        <end position="211"/>
    </location>
</feature>
<proteinExistence type="predicted"/>
<keyword evidence="4 6" id="KW-1133">Transmembrane helix</keyword>
<keyword evidence="2" id="KW-1003">Cell membrane</keyword>
<keyword evidence="3 6" id="KW-0812">Transmembrane</keyword>
<feature type="transmembrane region" description="Helical" evidence="6">
    <location>
        <begin position="146"/>
        <end position="172"/>
    </location>
</feature>
<dbReference type="GO" id="GO:0005886">
    <property type="term" value="C:plasma membrane"/>
    <property type="evidence" value="ECO:0007669"/>
    <property type="project" value="UniProtKB-SubCell"/>
</dbReference>
<evidence type="ECO:0008006" key="8">
    <source>
        <dbReference type="Google" id="ProtNLM"/>
    </source>
</evidence>
<feature type="transmembrane region" description="Helical" evidence="6">
    <location>
        <begin position="41"/>
        <end position="65"/>
    </location>
</feature>